<feature type="transmembrane region" description="Helical" evidence="8">
    <location>
        <begin position="305"/>
        <end position="324"/>
    </location>
</feature>
<evidence type="ECO:0000256" key="8">
    <source>
        <dbReference type="SAM" id="Phobius"/>
    </source>
</evidence>
<gene>
    <name evidence="9" type="ORF">AAEO50_02765</name>
</gene>
<sequence>MIKDKITTAQLAVTIVSVMVGVGILSYPGPVAEEAGVDGWIGIIISGIISLFSSFLIISLGKKFQYQSLVDYGPKLVGRYINIIIMVCFILYFLTFVSMVVRISADATKMFLLDQTPVEVILLGILIMSTYLVVHGINPIARFNESLQPGIIFILIVVLLLTLKDADFGRNLPVLGDGVVPVMKSIPKILFSFLGFELLFFLLPFLMDKGKVKRILSVGIIVVTLFYTFIMVLSISVLGHKEVVILEYPTIALVKNIEVPGTFIERLESIMMFVWIPFSVTTVVIFLYGASLLTSGLLKLEEHRTVSLLLFPIVFLMAVLPENVLQVSYIAEKTSYAGIGLSFGLPLILWSIYGLKKGMKLL</sequence>
<evidence type="ECO:0000256" key="7">
    <source>
        <dbReference type="ARBA" id="ARBA00023136"/>
    </source>
</evidence>
<name>A0ABU9K547_9BACI</name>
<dbReference type="Proteomes" id="UP001389717">
    <property type="component" value="Unassembled WGS sequence"/>
</dbReference>
<comment type="caution">
    <text evidence="9">The sequence shown here is derived from an EMBL/GenBank/DDBJ whole genome shotgun (WGS) entry which is preliminary data.</text>
</comment>
<organism evidence="9 10">
    <name type="scientific">Rossellomorea oryzaecorticis</name>
    <dbReference type="NCBI Taxonomy" id="1396505"/>
    <lineage>
        <taxon>Bacteria</taxon>
        <taxon>Bacillati</taxon>
        <taxon>Bacillota</taxon>
        <taxon>Bacilli</taxon>
        <taxon>Bacillales</taxon>
        <taxon>Bacillaceae</taxon>
        <taxon>Rossellomorea</taxon>
    </lineage>
</organism>
<comment type="similarity">
    <text evidence="2">Belongs to the amino acid-polyamine-organocation (APC) superfamily. Spore germination protein (SGP) (TC 2.A.3.9) family.</text>
</comment>
<keyword evidence="4" id="KW-0309">Germination</keyword>
<feature type="transmembrane region" description="Helical" evidence="8">
    <location>
        <begin position="189"/>
        <end position="206"/>
    </location>
</feature>
<keyword evidence="10" id="KW-1185">Reference proteome</keyword>
<feature type="transmembrane region" description="Helical" evidence="8">
    <location>
        <begin position="39"/>
        <end position="60"/>
    </location>
</feature>
<evidence type="ECO:0000256" key="1">
    <source>
        <dbReference type="ARBA" id="ARBA00004141"/>
    </source>
</evidence>
<protein>
    <submittedName>
        <fullName evidence="9">GerAB/ArcD/ProY family transporter</fullName>
    </submittedName>
</protein>
<keyword evidence="5 8" id="KW-0812">Transmembrane</keyword>
<proteinExistence type="inferred from homology"/>
<feature type="transmembrane region" description="Helical" evidence="8">
    <location>
        <begin position="80"/>
        <end position="105"/>
    </location>
</feature>
<feature type="transmembrane region" description="Helical" evidence="8">
    <location>
        <begin position="117"/>
        <end position="134"/>
    </location>
</feature>
<evidence type="ECO:0000256" key="4">
    <source>
        <dbReference type="ARBA" id="ARBA00022544"/>
    </source>
</evidence>
<dbReference type="Pfam" id="PF03845">
    <property type="entry name" value="Spore_permease"/>
    <property type="match status" value="1"/>
</dbReference>
<accession>A0ABU9K547</accession>
<evidence type="ECO:0000256" key="6">
    <source>
        <dbReference type="ARBA" id="ARBA00022989"/>
    </source>
</evidence>
<feature type="transmembrane region" description="Helical" evidence="8">
    <location>
        <begin position="270"/>
        <end position="293"/>
    </location>
</feature>
<comment type="subcellular location">
    <subcellularLocation>
        <location evidence="1">Membrane</location>
        <topology evidence="1">Multi-pass membrane protein</topology>
    </subcellularLocation>
</comment>
<evidence type="ECO:0000256" key="3">
    <source>
        <dbReference type="ARBA" id="ARBA00022448"/>
    </source>
</evidence>
<dbReference type="PANTHER" id="PTHR34975">
    <property type="entry name" value="SPORE GERMINATION PROTEIN A2"/>
    <property type="match status" value="1"/>
</dbReference>
<keyword evidence="3" id="KW-0813">Transport</keyword>
<feature type="transmembrane region" description="Helical" evidence="8">
    <location>
        <begin position="218"/>
        <end position="239"/>
    </location>
</feature>
<dbReference type="Gene3D" id="1.20.1740.10">
    <property type="entry name" value="Amino acid/polyamine transporter I"/>
    <property type="match status" value="1"/>
</dbReference>
<evidence type="ECO:0000313" key="9">
    <source>
        <dbReference type="EMBL" id="MEL3971189.1"/>
    </source>
</evidence>
<dbReference type="NCBIfam" id="TIGR00912">
    <property type="entry name" value="2A0309"/>
    <property type="match status" value="1"/>
</dbReference>
<dbReference type="EMBL" id="JBBYAF010000003">
    <property type="protein sequence ID" value="MEL3971189.1"/>
    <property type="molecule type" value="Genomic_DNA"/>
</dbReference>
<evidence type="ECO:0000256" key="2">
    <source>
        <dbReference type="ARBA" id="ARBA00007998"/>
    </source>
</evidence>
<feature type="transmembrane region" description="Helical" evidence="8">
    <location>
        <begin position="7"/>
        <end position="27"/>
    </location>
</feature>
<feature type="transmembrane region" description="Helical" evidence="8">
    <location>
        <begin position="146"/>
        <end position="163"/>
    </location>
</feature>
<keyword evidence="6 8" id="KW-1133">Transmembrane helix</keyword>
<dbReference type="InterPro" id="IPR004761">
    <property type="entry name" value="Spore_GerAB"/>
</dbReference>
<evidence type="ECO:0000256" key="5">
    <source>
        <dbReference type="ARBA" id="ARBA00022692"/>
    </source>
</evidence>
<dbReference type="RefSeq" id="WP_341980228.1">
    <property type="nucleotide sequence ID" value="NZ_JBBYAF010000003.1"/>
</dbReference>
<reference evidence="9 10" key="1">
    <citation type="submission" date="2024-04" db="EMBL/GenBank/DDBJ databases">
        <title>Bacillus oryzaecorticis sp. nov., a moderately halophilic bacterium isolated from rice husks.</title>
        <authorList>
            <person name="Zhu H.-S."/>
        </authorList>
    </citation>
    <scope>NUCLEOTIDE SEQUENCE [LARGE SCALE GENOMIC DNA]</scope>
    <source>
        <strain evidence="9 10">ZC255</strain>
    </source>
</reference>
<keyword evidence="7 8" id="KW-0472">Membrane</keyword>
<feature type="transmembrane region" description="Helical" evidence="8">
    <location>
        <begin position="336"/>
        <end position="355"/>
    </location>
</feature>
<dbReference type="PANTHER" id="PTHR34975:SF2">
    <property type="entry name" value="SPORE GERMINATION PROTEIN A2"/>
    <property type="match status" value="1"/>
</dbReference>
<evidence type="ECO:0000313" key="10">
    <source>
        <dbReference type="Proteomes" id="UP001389717"/>
    </source>
</evidence>